<dbReference type="AlphaFoldDB" id="A0A5S3PIE5"/>
<evidence type="ECO:0000313" key="2">
    <source>
        <dbReference type="Proteomes" id="UP000309550"/>
    </source>
</evidence>
<dbReference type="Proteomes" id="UP000309550">
    <property type="component" value="Unassembled WGS sequence"/>
</dbReference>
<dbReference type="EMBL" id="VANS01000001">
    <property type="protein sequence ID" value="TMM54108.1"/>
    <property type="molecule type" value="Genomic_DNA"/>
</dbReference>
<dbReference type="SUPFAM" id="SSF53098">
    <property type="entry name" value="Ribonuclease H-like"/>
    <property type="match status" value="1"/>
</dbReference>
<comment type="caution">
    <text evidence="1">The sequence shown here is derived from an EMBL/GenBank/DDBJ whole genome shotgun (WGS) entry which is preliminary data.</text>
</comment>
<proteinExistence type="predicted"/>
<organism evidence="1 2">
    <name type="scientific">Sulfitobacter sabulilitoris</name>
    <dbReference type="NCBI Taxonomy" id="2562655"/>
    <lineage>
        <taxon>Bacteria</taxon>
        <taxon>Pseudomonadati</taxon>
        <taxon>Pseudomonadota</taxon>
        <taxon>Alphaproteobacteria</taxon>
        <taxon>Rhodobacterales</taxon>
        <taxon>Roseobacteraceae</taxon>
        <taxon>Sulfitobacter</taxon>
    </lineage>
</organism>
<dbReference type="InterPro" id="IPR012337">
    <property type="entry name" value="RNaseH-like_sf"/>
</dbReference>
<sequence length="184" mass="20458">MSDDSRINGDRHQLPALDREHLIFLNFQTAGQDRGSWPIEIGTARVQSDGSVRVQGNLIRPHPSWREDLWSSAHKQIHDISRDRLKSVQPADLIAAEYLESIAGLTIVSNDPDLDRFCLDMLADTICATYIFEILGFNAAIAPFGFPGIKRAHAFQKGLRPSHRAGNDAARLAMAWYAASEGYS</sequence>
<gene>
    <name evidence="1" type="ORF">FDT80_00445</name>
</gene>
<evidence type="ECO:0008006" key="3">
    <source>
        <dbReference type="Google" id="ProtNLM"/>
    </source>
</evidence>
<name>A0A5S3PIE5_9RHOB</name>
<dbReference type="RefSeq" id="WP_138660282.1">
    <property type="nucleotide sequence ID" value="NZ_VANS01000001.1"/>
</dbReference>
<dbReference type="OrthoDB" id="5705783at2"/>
<reference evidence="1 2" key="1">
    <citation type="submission" date="2019-05" db="EMBL/GenBank/DDBJ databases">
        <title>Sulfitobacter sabulilitoris sp. nov., isolated from a marine sand.</title>
        <authorList>
            <person name="Yoon J.-H."/>
        </authorList>
    </citation>
    <scope>NUCLEOTIDE SEQUENCE [LARGE SCALE GENOMIC DNA]</scope>
    <source>
        <strain evidence="1 2">HSMS-29</strain>
    </source>
</reference>
<evidence type="ECO:0000313" key="1">
    <source>
        <dbReference type="EMBL" id="TMM54108.1"/>
    </source>
</evidence>
<keyword evidence="2" id="KW-1185">Reference proteome</keyword>
<accession>A0A5S3PIE5</accession>
<protein>
    <recommendedName>
        <fullName evidence="3">Exonuclease domain-containing protein</fullName>
    </recommendedName>
</protein>